<protein>
    <recommendedName>
        <fullName evidence="3">Zinc finger GRF-type domain-containing protein</fullName>
    </recommendedName>
</protein>
<dbReference type="AlphaFoldDB" id="A0A484L1V6"/>
<dbReference type="Proteomes" id="UP000595140">
    <property type="component" value="Unassembled WGS sequence"/>
</dbReference>
<name>A0A484L1V6_9ASTE</name>
<dbReference type="EMBL" id="OOIL02000889">
    <property type="protein sequence ID" value="VFQ70278.1"/>
    <property type="molecule type" value="Genomic_DNA"/>
</dbReference>
<organism evidence="1 2">
    <name type="scientific">Cuscuta campestris</name>
    <dbReference type="NCBI Taxonomy" id="132261"/>
    <lineage>
        <taxon>Eukaryota</taxon>
        <taxon>Viridiplantae</taxon>
        <taxon>Streptophyta</taxon>
        <taxon>Embryophyta</taxon>
        <taxon>Tracheophyta</taxon>
        <taxon>Spermatophyta</taxon>
        <taxon>Magnoliopsida</taxon>
        <taxon>eudicotyledons</taxon>
        <taxon>Gunneridae</taxon>
        <taxon>Pentapetalae</taxon>
        <taxon>asterids</taxon>
        <taxon>lamiids</taxon>
        <taxon>Solanales</taxon>
        <taxon>Convolvulaceae</taxon>
        <taxon>Cuscuteae</taxon>
        <taxon>Cuscuta</taxon>
        <taxon>Cuscuta subgen. Grammica</taxon>
        <taxon>Cuscuta sect. Cleistogrammica</taxon>
    </lineage>
</organism>
<evidence type="ECO:0008006" key="3">
    <source>
        <dbReference type="Google" id="ProtNLM"/>
    </source>
</evidence>
<evidence type="ECO:0000313" key="2">
    <source>
        <dbReference type="Proteomes" id="UP000595140"/>
    </source>
</evidence>
<proteinExistence type="predicted"/>
<sequence length="120" mass="13872">MALIHPSLNQKSITSVSLNFLRFLISLDRLFDAQRGLPPTKIPPTKIVIPPGRSLPRILSSSNYSFNSTRMICDYGEWLEVPTCRCRKEMKILTSWTDKDPGRRMWKCDEFFLLMFFGVG</sequence>
<evidence type="ECO:0000313" key="1">
    <source>
        <dbReference type="EMBL" id="VFQ70278.1"/>
    </source>
</evidence>
<gene>
    <name evidence="1" type="ORF">CCAM_LOCUS12054</name>
</gene>
<reference evidence="1 2" key="1">
    <citation type="submission" date="2018-04" db="EMBL/GenBank/DDBJ databases">
        <authorList>
            <person name="Vogel A."/>
        </authorList>
    </citation>
    <scope>NUCLEOTIDE SEQUENCE [LARGE SCALE GENOMIC DNA]</scope>
</reference>
<dbReference type="OrthoDB" id="1295360at2759"/>
<accession>A0A484L1V6</accession>
<keyword evidence="2" id="KW-1185">Reference proteome</keyword>